<gene>
    <name evidence="1" type="ORF">CEXT_620501</name>
</gene>
<organism evidence="1 2">
    <name type="scientific">Caerostris extrusa</name>
    <name type="common">Bark spider</name>
    <name type="synonym">Caerostris bankana</name>
    <dbReference type="NCBI Taxonomy" id="172846"/>
    <lineage>
        <taxon>Eukaryota</taxon>
        <taxon>Metazoa</taxon>
        <taxon>Ecdysozoa</taxon>
        <taxon>Arthropoda</taxon>
        <taxon>Chelicerata</taxon>
        <taxon>Arachnida</taxon>
        <taxon>Araneae</taxon>
        <taxon>Araneomorphae</taxon>
        <taxon>Entelegynae</taxon>
        <taxon>Araneoidea</taxon>
        <taxon>Araneidae</taxon>
        <taxon>Caerostris</taxon>
    </lineage>
</organism>
<protein>
    <submittedName>
        <fullName evidence="1">Uncharacterized protein</fullName>
    </submittedName>
</protein>
<accession>A0AAV4QPA2</accession>
<reference evidence="1 2" key="1">
    <citation type="submission" date="2021-06" db="EMBL/GenBank/DDBJ databases">
        <title>Caerostris extrusa draft genome.</title>
        <authorList>
            <person name="Kono N."/>
            <person name="Arakawa K."/>
        </authorList>
    </citation>
    <scope>NUCLEOTIDE SEQUENCE [LARGE SCALE GENOMIC DNA]</scope>
</reference>
<evidence type="ECO:0000313" key="2">
    <source>
        <dbReference type="Proteomes" id="UP001054945"/>
    </source>
</evidence>
<comment type="caution">
    <text evidence="1">The sequence shown here is derived from an EMBL/GenBank/DDBJ whole genome shotgun (WGS) entry which is preliminary data.</text>
</comment>
<evidence type="ECO:0000313" key="1">
    <source>
        <dbReference type="EMBL" id="GIY10104.1"/>
    </source>
</evidence>
<dbReference type="AlphaFoldDB" id="A0AAV4QPA2"/>
<dbReference type="EMBL" id="BPLR01006474">
    <property type="protein sequence ID" value="GIY10104.1"/>
    <property type="molecule type" value="Genomic_DNA"/>
</dbReference>
<proteinExistence type="predicted"/>
<name>A0AAV4QPA2_CAEEX</name>
<keyword evidence="2" id="KW-1185">Reference proteome</keyword>
<dbReference type="Proteomes" id="UP001054945">
    <property type="component" value="Unassembled WGS sequence"/>
</dbReference>
<sequence length="162" mass="18338">MRYYETSNFKLPPFGDGTITKNHSKQPSTFSPYPPCGRKIYENSLATFLLQTLSRFVGKAILGPEKRANLRLIQIAKWAKGKGTLIHQSPEKRANLRLIQIAKWAKGKGTLIHQMSIELFILGPESLSFLDIIALRKRGFGKEILFLLACDAKWVLGLYGWC</sequence>